<comment type="similarity">
    <text evidence="1 5">Belongs to the flavin oxidoreductase frp family.</text>
</comment>
<dbReference type="GO" id="GO:0016491">
    <property type="term" value="F:oxidoreductase activity"/>
    <property type="evidence" value="ECO:0007669"/>
    <property type="project" value="UniProtKB-UniRule"/>
</dbReference>
<dbReference type="InterPro" id="IPR016446">
    <property type="entry name" value="Flavin_OxRdtase_Frp"/>
</dbReference>
<keyword evidence="4 5" id="KW-0560">Oxidoreductase</keyword>
<proteinExistence type="inferred from homology"/>
<sequence length="246" mass="28230">MELLNKHVTIRKFKNRPVERALLESILYSGTRASTTGNMQVYSIVVTEDEEQKQKLAPLHFNQPVALRAPVLLTFAADFNRFTQWCNSSKAEPGYTNFLSFFTSAIDALLVAQNVCVAAENLGLGICYLGTTTYNAREIIRVLEMPKLTFPVTTVAVGYPDESPELTDRLPLEGIVHYEKYTKYTESRIRELYSYKENLEQMQQFVQENNKETLAQVFTDVRYKKADNEFFSAKMIETLKEQGFMD</sequence>
<accession>A0A831LSM4</accession>
<protein>
    <submittedName>
        <fullName evidence="7">NADPH-dependent oxidoreductase</fullName>
    </submittedName>
</protein>
<organism evidence="7">
    <name type="scientific">Mariniphaga anaerophila</name>
    <dbReference type="NCBI Taxonomy" id="1484053"/>
    <lineage>
        <taxon>Bacteria</taxon>
        <taxon>Pseudomonadati</taxon>
        <taxon>Bacteroidota</taxon>
        <taxon>Bacteroidia</taxon>
        <taxon>Marinilabiliales</taxon>
        <taxon>Prolixibacteraceae</taxon>
        <taxon>Mariniphaga</taxon>
    </lineage>
</organism>
<feature type="domain" description="Nitroreductase" evidence="6">
    <location>
        <begin position="7"/>
        <end position="159"/>
    </location>
</feature>
<name>A0A831LSM4_9BACT</name>
<dbReference type="InterPro" id="IPR029479">
    <property type="entry name" value="Nitroreductase"/>
</dbReference>
<evidence type="ECO:0000256" key="4">
    <source>
        <dbReference type="ARBA" id="ARBA00023002"/>
    </source>
</evidence>
<reference evidence="7" key="1">
    <citation type="journal article" date="2020" name="mSystems">
        <title>Genome- and Community-Level Interaction Insights into Carbon Utilization and Element Cycling Functions of Hydrothermarchaeota in Hydrothermal Sediment.</title>
        <authorList>
            <person name="Zhou Z."/>
            <person name="Liu Y."/>
            <person name="Xu W."/>
            <person name="Pan J."/>
            <person name="Luo Z.H."/>
            <person name="Li M."/>
        </authorList>
    </citation>
    <scope>NUCLEOTIDE SEQUENCE [LARGE SCALE GENOMIC DNA]</scope>
    <source>
        <strain evidence="7">SpSt-1217</strain>
    </source>
</reference>
<evidence type="ECO:0000256" key="3">
    <source>
        <dbReference type="ARBA" id="ARBA00022643"/>
    </source>
</evidence>
<dbReference type="EMBL" id="DSDK01000177">
    <property type="protein sequence ID" value="HDR50605.1"/>
    <property type="molecule type" value="Genomic_DNA"/>
</dbReference>
<gene>
    <name evidence="7" type="ORF">ENN90_03150</name>
</gene>
<dbReference type="SUPFAM" id="SSF55469">
    <property type="entry name" value="FMN-dependent nitroreductase-like"/>
    <property type="match status" value="1"/>
</dbReference>
<dbReference type="PANTHER" id="PTHR43425:SF2">
    <property type="entry name" value="OXYGEN-INSENSITIVE NADPH NITROREDUCTASE"/>
    <property type="match status" value="1"/>
</dbReference>
<dbReference type="Proteomes" id="UP000886047">
    <property type="component" value="Unassembled WGS sequence"/>
</dbReference>
<keyword evidence="5" id="KW-0521">NADP</keyword>
<keyword evidence="2 5" id="KW-0285">Flavoprotein</keyword>
<dbReference type="PIRSF" id="PIRSF005426">
    <property type="entry name" value="Frp"/>
    <property type="match status" value="1"/>
</dbReference>
<evidence type="ECO:0000256" key="2">
    <source>
        <dbReference type="ARBA" id="ARBA00022630"/>
    </source>
</evidence>
<keyword evidence="3 5" id="KW-0288">FMN</keyword>
<comment type="caution">
    <text evidence="7">The sequence shown here is derived from an EMBL/GenBank/DDBJ whole genome shotgun (WGS) entry which is preliminary data.</text>
</comment>
<dbReference type="InterPro" id="IPR000415">
    <property type="entry name" value="Nitroreductase-like"/>
</dbReference>
<dbReference type="Pfam" id="PF00881">
    <property type="entry name" value="Nitroreductase"/>
    <property type="match status" value="1"/>
</dbReference>
<dbReference type="PANTHER" id="PTHR43425">
    <property type="entry name" value="OXYGEN-INSENSITIVE NADPH NITROREDUCTASE"/>
    <property type="match status" value="1"/>
</dbReference>
<dbReference type="Gene3D" id="3.40.109.10">
    <property type="entry name" value="NADH Oxidase"/>
    <property type="match status" value="1"/>
</dbReference>
<dbReference type="AlphaFoldDB" id="A0A831LSM4"/>
<evidence type="ECO:0000256" key="1">
    <source>
        <dbReference type="ARBA" id="ARBA00008366"/>
    </source>
</evidence>
<evidence type="ECO:0000256" key="5">
    <source>
        <dbReference type="PIRNR" id="PIRNR005426"/>
    </source>
</evidence>
<evidence type="ECO:0000259" key="6">
    <source>
        <dbReference type="Pfam" id="PF00881"/>
    </source>
</evidence>
<evidence type="ECO:0000313" key="7">
    <source>
        <dbReference type="EMBL" id="HDR50605.1"/>
    </source>
</evidence>